<dbReference type="SUPFAM" id="SSF53474">
    <property type="entry name" value="alpha/beta-Hydrolases"/>
    <property type="match status" value="1"/>
</dbReference>
<dbReference type="Proteomes" id="UP000094444">
    <property type="component" value="Unassembled WGS sequence"/>
</dbReference>
<evidence type="ECO:0000313" key="2">
    <source>
        <dbReference type="EMBL" id="POS71734.1"/>
    </source>
</evidence>
<dbReference type="InParanoid" id="A0A2P5HN93"/>
<reference evidence="2" key="1">
    <citation type="submission" date="2017-09" db="EMBL/GenBank/DDBJ databases">
        <title>Polyketide synthases of a Diaporthe helianthi virulent isolate.</title>
        <authorList>
            <person name="Baroncelli R."/>
        </authorList>
    </citation>
    <scope>NUCLEOTIDE SEQUENCE [LARGE SCALE GENOMIC DNA]</scope>
    <source>
        <strain evidence="2">7/96</strain>
    </source>
</reference>
<dbReference type="InterPro" id="IPR029058">
    <property type="entry name" value="AB_hydrolase_fold"/>
</dbReference>
<keyword evidence="3" id="KW-1185">Reference proteome</keyword>
<dbReference type="Pfam" id="PF03403">
    <property type="entry name" value="PAF-AH_p_II"/>
    <property type="match status" value="1"/>
</dbReference>
<comment type="caution">
    <text evidence="2">The sequence shown here is derived from an EMBL/GenBank/DDBJ whole genome shotgun (WGS) entry which is preliminary data.</text>
</comment>
<dbReference type="Gene3D" id="3.40.50.1820">
    <property type="entry name" value="alpha/beta hydrolase"/>
    <property type="match status" value="1"/>
</dbReference>
<sequence length="507" mass="56460">MAPVIFQATVATVAGVLNTISNLSGGPNGSNVTDFNDKSINILPKLTDLYHVGVTPVVFHDFDRHELPLCDISNYHSPDGACLRPRHLVASLFYPACPFPDNQVKPVVVGDEHFAPVFTPAVLGEISRIDAGFARLHNLMSQAVSSAPACTGQYPLVVFAPDAGGQRQAYTQVASELASKGYVVLTVDSPFLSGVVEYPSKTVQHSLLGVAINEREAFDMLNIDLHFIHKKLATANETFSRLPSWTDDVSVQLDHCIFGHGLGGQVAQMMVDTHVLKCGGRLEGFLTLPAPFDREMKVATSRPPVDGAREPSLFSLDGLLSILGCARDRVVQELENFLCRLEGHCGAQTRPASRSVEERNVADDPGYFPKYPHHEEPCHDDGYGYGDHKDEYGRDCYDEKPYDDYDDHYQDDYYPPKPYRPYPYPSRPYPYPSRPYPPPGIFPPNMTWPPYSDGKLPYGNAPWDDHWDDYPNSGIPYGPKYGYKDYDDYYGGYPYGQARRDDQNTCV</sequence>
<proteinExistence type="predicted"/>
<gene>
    <name evidence="2" type="ORF">DHEL01_v209875</name>
</gene>
<feature type="region of interest" description="Disordered" evidence="1">
    <location>
        <begin position="350"/>
        <end position="369"/>
    </location>
</feature>
<organism evidence="2 3">
    <name type="scientific">Diaporthe helianthi</name>
    <dbReference type="NCBI Taxonomy" id="158607"/>
    <lineage>
        <taxon>Eukaryota</taxon>
        <taxon>Fungi</taxon>
        <taxon>Dikarya</taxon>
        <taxon>Ascomycota</taxon>
        <taxon>Pezizomycotina</taxon>
        <taxon>Sordariomycetes</taxon>
        <taxon>Sordariomycetidae</taxon>
        <taxon>Diaporthales</taxon>
        <taxon>Diaporthaceae</taxon>
        <taxon>Diaporthe</taxon>
    </lineage>
</organism>
<evidence type="ECO:0000256" key="1">
    <source>
        <dbReference type="SAM" id="MobiDB-lite"/>
    </source>
</evidence>
<protein>
    <submittedName>
        <fullName evidence="2">PAF acetylhydrolase family protein</fullName>
    </submittedName>
</protein>
<dbReference type="EMBL" id="MAVT02001184">
    <property type="protein sequence ID" value="POS71734.1"/>
    <property type="molecule type" value="Genomic_DNA"/>
</dbReference>
<dbReference type="AlphaFoldDB" id="A0A2P5HN93"/>
<feature type="region of interest" description="Disordered" evidence="1">
    <location>
        <begin position="395"/>
        <end position="417"/>
    </location>
</feature>
<accession>A0A2P5HN93</accession>
<evidence type="ECO:0000313" key="3">
    <source>
        <dbReference type="Proteomes" id="UP000094444"/>
    </source>
</evidence>
<dbReference type="GO" id="GO:0016787">
    <property type="term" value="F:hydrolase activity"/>
    <property type="evidence" value="ECO:0007669"/>
    <property type="project" value="UniProtKB-KW"/>
</dbReference>
<name>A0A2P5HN93_DIAHE</name>
<dbReference type="OrthoDB" id="2363873at2759"/>
<dbReference type="STRING" id="158607.A0A2P5HN93"/>
<feature type="compositionally biased region" description="Basic and acidic residues" evidence="1">
    <location>
        <begin position="395"/>
        <end position="411"/>
    </location>
</feature>